<keyword evidence="3" id="KW-1185">Reference proteome</keyword>
<proteinExistence type="predicted"/>
<evidence type="ECO:0000313" key="2">
    <source>
        <dbReference type="EMBL" id="KAL0157950.1"/>
    </source>
</evidence>
<feature type="non-terminal residue" evidence="2">
    <location>
        <position position="1"/>
    </location>
</feature>
<reference evidence="2 3" key="1">
    <citation type="submission" date="2024-05" db="EMBL/GenBank/DDBJ databases">
        <title>Genome sequencing and assembly of Indian major carp, Cirrhinus mrigala (Hamilton, 1822).</title>
        <authorList>
            <person name="Mohindra V."/>
            <person name="Chowdhury L.M."/>
            <person name="Lal K."/>
            <person name="Jena J.K."/>
        </authorList>
    </citation>
    <scope>NUCLEOTIDE SEQUENCE [LARGE SCALE GENOMIC DNA]</scope>
    <source>
        <strain evidence="2">CM1030</strain>
        <tissue evidence="2">Blood</tissue>
    </source>
</reference>
<feature type="region of interest" description="Disordered" evidence="1">
    <location>
        <begin position="30"/>
        <end position="64"/>
    </location>
</feature>
<comment type="caution">
    <text evidence="2">The sequence shown here is derived from an EMBL/GenBank/DDBJ whole genome shotgun (WGS) entry which is preliminary data.</text>
</comment>
<name>A0ABD0N9G4_CIRMR</name>
<evidence type="ECO:0000313" key="3">
    <source>
        <dbReference type="Proteomes" id="UP001529510"/>
    </source>
</evidence>
<evidence type="ECO:0000256" key="1">
    <source>
        <dbReference type="SAM" id="MobiDB-lite"/>
    </source>
</evidence>
<sequence>ISMNGYGGWNRGSLTDNSVGVVVSVPAPSLEQGCLPEESAHGNTNSPNNDASSALPEFMEAIDS</sequence>
<dbReference type="EMBL" id="JAMKFB020000023">
    <property type="protein sequence ID" value="KAL0157950.1"/>
    <property type="molecule type" value="Genomic_DNA"/>
</dbReference>
<feature type="compositionally biased region" description="Polar residues" evidence="1">
    <location>
        <begin position="41"/>
        <end position="52"/>
    </location>
</feature>
<gene>
    <name evidence="2" type="ORF">M9458_046026</name>
</gene>
<feature type="non-terminal residue" evidence="2">
    <location>
        <position position="64"/>
    </location>
</feature>
<accession>A0ABD0N9G4</accession>
<protein>
    <submittedName>
        <fullName evidence="2">Uncharacterized protein</fullName>
    </submittedName>
</protein>
<organism evidence="2 3">
    <name type="scientific">Cirrhinus mrigala</name>
    <name type="common">Mrigala</name>
    <dbReference type="NCBI Taxonomy" id="683832"/>
    <lineage>
        <taxon>Eukaryota</taxon>
        <taxon>Metazoa</taxon>
        <taxon>Chordata</taxon>
        <taxon>Craniata</taxon>
        <taxon>Vertebrata</taxon>
        <taxon>Euteleostomi</taxon>
        <taxon>Actinopterygii</taxon>
        <taxon>Neopterygii</taxon>
        <taxon>Teleostei</taxon>
        <taxon>Ostariophysi</taxon>
        <taxon>Cypriniformes</taxon>
        <taxon>Cyprinidae</taxon>
        <taxon>Labeoninae</taxon>
        <taxon>Labeonini</taxon>
        <taxon>Cirrhinus</taxon>
    </lineage>
</organism>
<dbReference type="AlphaFoldDB" id="A0ABD0N9G4"/>
<dbReference type="Proteomes" id="UP001529510">
    <property type="component" value="Unassembled WGS sequence"/>
</dbReference>